<dbReference type="PANTHER" id="PTHR11717:SF7">
    <property type="entry name" value="LOW MOLECULAR WEIGHT PHOSPHOTYROSINE PROTEIN PHOSPHATASE"/>
    <property type="match status" value="1"/>
</dbReference>
<keyword evidence="3" id="KW-0378">Hydrolase</keyword>
<dbReference type="PRINTS" id="PR00719">
    <property type="entry name" value="LMWPTPASE"/>
</dbReference>
<evidence type="ECO:0000256" key="2">
    <source>
        <dbReference type="ARBA" id="ARBA00013064"/>
    </source>
</evidence>
<feature type="active site" evidence="5">
    <location>
        <position position="21"/>
    </location>
</feature>
<evidence type="ECO:0000256" key="4">
    <source>
        <dbReference type="ARBA" id="ARBA00022912"/>
    </source>
</evidence>
<gene>
    <name evidence="7" type="ORF">HBF25_12355</name>
</gene>
<evidence type="ECO:0000256" key="5">
    <source>
        <dbReference type="PIRSR" id="PIRSR617867-1"/>
    </source>
</evidence>
<dbReference type="InterPro" id="IPR050438">
    <property type="entry name" value="LMW_PTPase"/>
</dbReference>
<sequence>MNATKTPHASVLFICTGNICRSPTAHALLVHKAAAAGLTLEVDSAAVTDSELGNPPDARSLAELRRRGIPMPAHRARRVTADDFRRFDLVVGMTAAHVATLNRMAPDAAHKIGLMMVHSADHGAIDVPDPWYGTRTDFIEVFDMLDVAVDGLLDSLRRNHPQVS</sequence>
<dbReference type="CDD" id="cd16343">
    <property type="entry name" value="LMWPTP"/>
    <property type="match status" value="1"/>
</dbReference>
<reference evidence="7 8" key="1">
    <citation type="submission" date="2020-03" db="EMBL/GenBank/DDBJ databases">
        <authorList>
            <person name="Lai Q."/>
        </authorList>
    </citation>
    <scope>NUCLEOTIDE SEQUENCE [LARGE SCALE GENOMIC DNA]</scope>
    <source>
        <strain evidence="7 8">CCUG 25036</strain>
    </source>
</reference>
<feature type="active site" description="Proton donor" evidence="5">
    <location>
        <position position="129"/>
    </location>
</feature>
<comment type="caution">
    <text evidence="7">The sequence shown here is derived from an EMBL/GenBank/DDBJ whole genome shotgun (WGS) entry which is preliminary data.</text>
</comment>
<dbReference type="Pfam" id="PF01451">
    <property type="entry name" value="LMWPc"/>
    <property type="match status" value="1"/>
</dbReference>
<dbReference type="EC" id="3.1.3.48" evidence="2"/>
<dbReference type="EMBL" id="JAARLZ010000006">
    <property type="protein sequence ID" value="NII07176.1"/>
    <property type="molecule type" value="Genomic_DNA"/>
</dbReference>
<dbReference type="Gene3D" id="3.40.50.2300">
    <property type="match status" value="1"/>
</dbReference>
<keyword evidence="4" id="KW-0904">Protein phosphatase</keyword>
<dbReference type="SMART" id="SM00226">
    <property type="entry name" value="LMWPc"/>
    <property type="match status" value="1"/>
</dbReference>
<evidence type="ECO:0000256" key="1">
    <source>
        <dbReference type="ARBA" id="ARBA00011063"/>
    </source>
</evidence>
<feature type="active site" description="Nucleophile" evidence="5">
    <location>
        <position position="15"/>
    </location>
</feature>
<dbReference type="InterPro" id="IPR036196">
    <property type="entry name" value="Ptyr_pPase_sf"/>
</dbReference>
<dbReference type="InterPro" id="IPR017867">
    <property type="entry name" value="Tyr_phospatase_low_mol_wt"/>
</dbReference>
<feature type="domain" description="Phosphotyrosine protein phosphatase I" evidence="6">
    <location>
        <begin position="9"/>
        <end position="155"/>
    </location>
</feature>
<accession>A0A7X5ZIW1</accession>
<dbReference type="AlphaFoldDB" id="A0A7X5ZIW1"/>
<evidence type="ECO:0000313" key="8">
    <source>
        <dbReference type="Proteomes" id="UP000490980"/>
    </source>
</evidence>
<evidence type="ECO:0000259" key="6">
    <source>
        <dbReference type="SMART" id="SM00226"/>
    </source>
</evidence>
<dbReference type="GO" id="GO:0004725">
    <property type="term" value="F:protein tyrosine phosphatase activity"/>
    <property type="evidence" value="ECO:0007669"/>
    <property type="project" value="UniProtKB-EC"/>
</dbReference>
<dbReference type="PANTHER" id="PTHR11717">
    <property type="entry name" value="LOW MOLECULAR WEIGHT PROTEIN TYROSINE PHOSPHATASE"/>
    <property type="match status" value="1"/>
</dbReference>
<keyword evidence="8" id="KW-1185">Reference proteome</keyword>
<comment type="similarity">
    <text evidence="1">Belongs to the low molecular weight phosphotyrosine protein phosphatase family.</text>
</comment>
<dbReference type="RefSeq" id="WP_166948840.1">
    <property type="nucleotide sequence ID" value="NZ_JAARLZ010000006.1"/>
</dbReference>
<protein>
    <recommendedName>
        <fullName evidence="2">protein-tyrosine-phosphatase</fullName>
        <ecNumber evidence="2">3.1.3.48</ecNumber>
    </recommendedName>
</protein>
<name>A0A7X5ZIW1_9GAMM</name>
<dbReference type="InterPro" id="IPR023485">
    <property type="entry name" value="Ptyr_pPase"/>
</dbReference>
<evidence type="ECO:0000256" key="3">
    <source>
        <dbReference type="ARBA" id="ARBA00022801"/>
    </source>
</evidence>
<evidence type="ECO:0000313" key="7">
    <source>
        <dbReference type="EMBL" id="NII07176.1"/>
    </source>
</evidence>
<dbReference type="Proteomes" id="UP000490980">
    <property type="component" value="Unassembled WGS sequence"/>
</dbReference>
<proteinExistence type="inferred from homology"/>
<organism evidence="7 8">
    <name type="scientific">Luteibacter anthropi</name>
    <dbReference type="NCBI Taxonomy" id="564369"/>
    <lineage>
        <taxon>Bacteria</taxon>
        <taxon>Pseudomonadati</taxon>
        <taxon>Pseudomonadota</taxon>
        <taxon>Gammaproteobacteria</taxon>
        <taxon>Lysobacterales</taxon>
        <taxon>Rhodanobacteraceae</taxon>
        <taxon>Luteibacter</taxon>
    </lineage>
</organism>
<dbReference type="SUPFAM" id="SSF52788">
    <property type="entry name" value="Phosphotyrosine protein phosphatases I"/>
    <property type="match status" value="1"/>
</dbReference>